<keyword evidence="3" id="KW-1185">Reference proteome</keyword>
<name>A0A2T7DIA6_9POAL</name>
<dbReference type="Proteomes" id="UP000244336">
    <property type="component" value="Chromosome 5"/>
</dbReference>
<feature type="region of interest" description="Disordered" evidence="1">
    <location>
        <begin position="1"/>
        <end position="89"/>
    </location>
</feature>
<feature type="compositionally biased region" description="Basic residues" evidence="1">
    <location>
        <begin position="43"/>
        <end position="77"/>
    </location>
</feature>
<dbReference type="EMBL" id="CM009753">
    <property type="protein sequence ID" value="PUZ55311.1"/>
    <property type="molecule type" value="Genomic_DNA"/>
</dbReference>
<proteinExistence type="predicted"/>
<dbReference type="AlphaFoldDB" id="A0A2T7DIA6"/>
<protein>
    <submittedName>
        <fullName evidence="2">Uncharacterized protein</fullName>
    </submittedName>
</protein>
<evidence type="ECO:0000313" key="2">
    <source>
        <dbReference type="EMBL" id="PUZ55311.1"/>
    </source>
</evidence>
<evidence type="ECO:0000313" key="3">
    <source>
        <dbReference type="Proteomes" id="UP000244336"/>
    </source>
</evidence>
<reference evidence="2 3" key="1">
    <citation type="submission" date="2018-04" db="EMBL/GenBank/DDBJ databases">
        <title>WGS assembly of Panicum hallii var. hallii HAL2.</title>
        <authorList>
            <person name="Lovell J."/>
            <person name="Jenkins J."/>
            <person name="Lowry D."/>
            <person name="Mamidi S."/>
            <person name="Sreedasyam A."/>
            <person name="Weng X."/>
            <person name="Barry K."/>
            <person name="Bonette J."/>
            <person name="Campitelli B."/>
            <person name="Daum C."/>
            <person name="Gordon S."/>
            <person name="Gould B."/>
            <person name="Lipzen A."/>
            <person name="MacQueen A."/>
            <person name="Palacio-Mejia J."/>
            <person name="Plott C."/>
            <person name="Shakirov E."/>
            <person name="Shu S."/>
            <person name="Yoshinaga Y."/>
            <person name="Zane M."/>
            <person name="Rokhsar D."/>
            <person name="Grimwood J."/>
            <person name="Schmutz J."/>
            <person name="Juenger T."/>
        </authorList>
    </citation>
    <scope>NUCLEOTIDE SEQUENCE [LARGE SCALE GENOMIC DNA]</scope>
    <source>
        <strain evidence="3">cv. HAL2</strain>
    </source>
</reference>
<accession>A0A2T7DIA6</accession>
<sequence length="216" mass="23616">MPDGPHGLPCRPPFADEASPPRGVPGQLRRPSVCSGAQGRAGGGRRRRPLQCVRRGRLRHRRSCARHRGVQHGRVGRPHNGGSRGGRTVRGRLAEVPRLRAGLRIRPAGEGGRRVRSEDRRSGGGGEPEQGRRDGGGRLFAAGWHGQVPEVHRRCRRVGPQPSELRCVAAQLVVESNKPMANLYSLEKKNSQSISLHDFWLGFPSSSEMVSVRLIG</sequence>
<dbReference type="Gramene" id="PUZ55311">
    <property type="protein sequence ID" value="PUZ55311"/>
    <property type="gene ID" value="GQ55_5G202600"/>
</dbReference>
<evidence type="ECO:0000256" key="1">
    <source>
        <dbReference type="SAM" id="MobiDB-lite"/>
    </source>
</evidence>
<gene>
    <name evidence="2" type="ORF">GQ55_5G202600</name>
</gene>
<organism evidence="2 3">
    <name type="scientific">Panicum hallii var. hallii</name>
    <dbReference type="NCBI Taxonomy" id="1504633"/>
    <lineage>
        <taxon>Eukaryota</taxon>
        <taxon>Viridiplantae</taxon>
        <taxon>Streptophyta</taxon>
        <taxon>Embryophyta</taxon>
        <taxon>Tracheophyta</taxon>
        <taxon>Spermatophyta</taxon>
        <taxon>Magnoliopsida</taxon>
        <taxon>Liliopsida</taxon>
        <taxon>Poales</taxon>
        <taxon>Poaceae</taxon>
        <taxon>PACMAD clade</taxon>
        <taxon>Panicoideae</taxon>
        <taxon>Panicodae</taxon>
        <taxon>Paniceae</taxon>
        <taxon>Panicinae</taxon>
        <taxon>Panicum</taxon>
        <taxon>Panicum sect. Panicum</taxon>
    </lineage>
</organism>
<feature type="region of interest" description="Disordered" evidence="1">
    <location>
        <begin position="101"/>
        <end position="136"/>
    </location>
</feature>
<feature type="compositionally biased region" description="Basic and acidic residues" evidence="1">
    <location>
        <begin position="111"/>
        <end position="122"/>
    </location>
</feature>